<organism evidence="3">
    <name type="scientific">Salmonella enterica</name>
    <name type="common">Salmonella choleraesuis</name>
    <dbReference type="NCBI Taxonomy" id="28901"/>
    <lineage>
        <taxon>Bacteria</taxon>
        <taxon>Pseudomonadati</taxon>
        <taxon>Pseudomonadota</taxon>
        <taxon>Gammaproteobacteria</taxon>
        <taxon>Enterobacterales</taxon>
        <taxon>Enterobacteriaceae</taxon>
        <taxon>Salmonella</taxon>
    </lineage>
</organism>
<evidence type="ECO:0000256" key="1">
    <source>
        <dbReference type="SAM" id="Phobius"/>
    </source>
</evidence>
<dbReference type="InterPro" id="IPR058982">
    <property type="entry name" value="Beta-barrel_AprE"/>
</dbReference>
<sequence length="416" mass="47839">MFRKEIFEERRSGFLGDVHISSPISYILLGVICLFIASFILLFLFLGSYTHRETVNGVIIPSNGIVNITSGKSSGVITKIYVHQGENVEYGSKLFKVINDRSVDGMGSVQETVNENSEKQITEMTKEMDNNNLLLKKESEELKVTLDFLYKKEKETKEQIQIMSSKVKEDELFIKSITDAYNKKYISKLDMRQQKIQYSNDVQNLKNLNIELIDTEQKIKDNKYKLTSIPLEYNIKNGQISNRINEIKSNISQNRSDRENIITSKTNGIVSSVLFYEGQNITPGETIISLLPVKSFFIAELFVPSNAMGFIKKGNRVVLRYQAYPYQKFGQQYGNIYQISRNILTPRELTNVTGAQVQTPFYRVLVKLDHQYVPVYDKQESLMSGMLINADILTDKRTLIEWVLEPLYGLKEKYVN</sequence>
<feature type="transmembrane region" description="Helical" evidence="1">
    <location>
        <begin position="24"/>
        <end position="46"/>
    </location>
</feature>
<reference evidence="3" key="2">
    <citation type="submission" date="2020-02" db="EMBL/GenBank/DDBJ databases">
        <authorList>
            <consortium name="NCBI Pathogen Detection Project"/>
        </authorList>
    </citation>
    <scope>NUCLEOTIDE SEQUENCE</scope>
    <source>
        <strain evidence="3">MA.CK_00/00002125</strain>
    </source>
</reference>
<accession>A0A756LA98</accession>
<dbReference type="InterPro" id="IPR050739">
    <property type="entry name" value="MFP"/>
</dbReference>
<dbReference type="AlphaFoldDB" id="A0A756LA98"/>
<evidence type="ECO:0000313" key="3">
    <source>
        <dbReference type="EMBL" id="HAG0017900.1"/>
    </source>
</evidence>
<keyword evidence="1" id="KW-0812">Transmembrane</keyword>
<dbReference type="PANTHER" id="PTHR30386:SF28">
    <property type="entry name" value="EXPORTED PROTEIN"/>
    <property type="match status" value="1"/>
</dbReference>
<keyword evidence="1" id="KW-0472">Membrane</keyword>
<dbReference type="PANTHER" id="PTHR30386">
    <property type="entry name" value="MEMBRANE FUSION SUBUNIT OF EMRAB-TOLC MULTIDRUG EFFLUX PUMP"/>
    <property type="match status" value="1"/>
</dbReference>
<dbReference type="EMBL" id="DAAWYJ010000047">
    <property type="protein sequence ID" value="HAG0017900.1"/>
    <property type="molecule type" value="Genomic_DNA"/>
</dbReference>
<reference evidence="3" key="1">
    <citation type="journal article" date="2018" name="Genome Biol.">
        <title>SKESA: strategic k-mer extension for scrupulous assemblies.</title>
        <authorList>
            <person name="Souvorov A."/>
            <person name="Agarwala R."/>
            <person name="Lipman D.J."/>
        </authorList>
    </citation>
    <scope>NUCLEOTIDE SEQUENCE</scope>
    <source>
        <strain evidence="3">MA.CK_00/00002125</strain>
    </source>
</reference>
<dbReference type="Pfam" id="PF26002">
    <property type="entry name" value="Beta-barrel_AprE"/>
    <property type="match status" value="1"/>
</dbReference>
<comment type="caution">
    <text evidence="3">The sequence shown here is derived from an EMBL/GenBank/DDBJ whole genome shotgun (WGS) entry which is preliminary data.</text>
</comment>
<name>A0A756LA98_SALER</name>
<dbReference type="PRINTS" id="PR01490">
    <property type="entry name" value="RTXTOXIND"/>
</dbReference>
<protein>
    <submittedName>
        <fullName evidence="3">HlyD family efflux transporter periplasmic adaptor subunit</fullName>
    </submittedName>
</protein>
<proteinExistence type="predicted"/>
<evidence type="ECO:0000259" key="2">
    <source>
        <dbReference type="Pfam" id="PF26002"/>
    </source>
</evidence>
<dbReference type="Gene3D" id="2.40.30.170">
    <property type="match status" value="1"/>
</dbReference>
<gene>
    <name evidence="3" type="ORF">G8O67_005309</name>
</gene>
<keyword evidence="1" id="KW-1133">Transmembrane helix</keyword>
<feature type="domain" description="AprE-like beta-barrel" evidence="2">
    <location>
        <begin position="298"/>
        <end position="394"/>
    </location>
</feature>